<evidence type="ECO:0000313" key="1">
    <source>
        <dbReference type="EMBL" id="BDI30966.1"/>
    </source>
</evidence>
<dbReference type="AlphaFoldDB" id="A0A402CSV1"/>
<protein>
    <submittedName>
        <fullName evidence="1">Uncharacterized protein</fullName>
    </submittedName>
</protein>
<dbReference type="Proteomes" id="UP000287394">
    <property type="component" value="Chromosome"/>
</dbReference>
<dbReference type="EMBL" id="AP025739">
    <property type="protein sequence ID" value="BDI30966.1"/>
    <property type="molecule type" value="Genomic_DNA"/>
</dbReference>
<dbReference type="RefSeq" id="WP_119320457.1">
    <property type="nucleotide sequence ID" value="NZ_AP025739.1"/>
</dbReference>
<proteinExistence type="predicted"/>
<dbReference type="OrthoDB" id="5706121at2"/>
<gene>
    <name evidence="1" type="ORF">CCAX7_30170</name>
</gene>
<evidence type="ECO:0000313" key="2">
    <source>
        <dbReference type="Proteomes" id="UP000287394"/>
    </source>
</evidence>
<keyword evidence="2" id="KW-1185">Reference proteome</keyword>
<sequence>MALWGTTRVDYENFDNDSGSSDEEYSAFVEWLSELTAMDLREAKGDPEKQKQALCRYYKRGERANLTIGELIDFLGVSSPSIIDMADYTEEEGDDLMQISDALTQDEIAQIVLPVISQS</sequence>
<name>A0A402CSV1_9BACT</name>
<dbReference type="KEGG" id="ccot:CCAX7_30170"/>
<accession>A0A402CSV1</accession>
<organism evidence="1 2">
    <name type="scientific">Capsulimonas corticalis</name>
    <dbReference type="NCBI Taxonomy" id="2219043"/>
    <lineage>
        <taxon>Bacteria</taxon>
        <taxon>Bacillati</taxon>
        <taxon>Armatimonadota</taxon>
        <taxon>Armatimonadia</taxon>
        <taxon>Capsulimonadales</taxon>
        <taxon>Capsulimonadaceae</taxon>
        <taxon>Capsulimonas</taxon>
    </lineage>
</organism>
<reference evidence="1 2" key="1">
    <citation type="journal article" date="2019" name="Int. J. Syst. Evol. Microbiol.">
        <title>Capsulimonas corticalis gen. nov., sp. nov., an aerobic capsulated bacterium, of a novel bacterial order, Capsulimonadales ord. nov., of the class Armatimonadia of the phylum Armatimonadetes.</title>
        <authorList>
            <person name="Li J."/>
            <person name="Kudo C."/>
            <person name="Tonouchi A."/>
        </authorList>
    </citation>
    <scope>NUCLEOTIDE SEQUENCE [LARGE SCALE GENOMIC DNA]</scope>
    <source>
        <strain evidence="1 2">AX-7</strain>
    </source>
</reference>